<comment type="caution">
    <text evidence="2">The sequence shown here is derived from an EMBL/GenBank/DDBJ whole genome shotgun (WGS) entry which is preliminary data.</text>
</comment>
<gene>
    <name evidence="2" type="ORF">VNO77_22353</name>
</gene>
<dbReference type="AlphaFoldDB" id="A0AAN9Q7Y0"/>
<protein>
    <submittedName>
        <fullName evidence="2">Uncharacterized protein</fullName>
    </submittedName>
</protein>
<dbReference type="EMBL" id="JAYMYQ010000005">
    <property type="protein sequence ID" value="KAK7328250.1"/>
    <property type="molecule type" value="Genomic_DNA"/>
</dbReference>
<proteinExistence type="predicted"/>
<evidence type="ECO:0000313" key="2">
    <source>
        <dbReference type="EMBL" id="KAK7328250.1"/>
    </source>
</evidence>
<feature type="region of interest" description="Disordered" evidence="1">
    <location>
        <begin position="26"/>
        <end position="71"/>
    </location>
</feature>
<feature type="compositionally biased region" description="Basic and acidic residues" evidence="1">
    <location>
        <begin position="40"/>
        <end position="59"/>
    </location>
</feature>
<name>A0AAN9Q7Y0_CANGL</name>
<organism evidence="2 3">
    <name type="scientific">Canavalia gladiata</name>
    <name type="common">Sword bean</name>
    <name type="synonym">Dolichos gladiatus</name>
    <dbReference type="NCBI Taxonomy" id="3824"/>
    <lineage>
        <taxon>Eukaryota</taxon>
        <taxon>Viridiplantae</taxon>
        <taxon>Streptophyta</taxon>
        <taxon>Embryophyta</taxon>
        <taxon>Tracheophyta</taxon>
        <taxon>Spermatophyta</taxon>
        <taxon>Magnoliopsida</taxon>
        <taxon>eudicotyledons</taxon>
        <taxon>Gunneridae</taxon>
        <taxon>Pentapetalae</taxon>
        <taxon>rosids</taxon>
        <taxon>fabids</taxon>
        <taxon>Fabales</taxon>
        <taxon>Fabaceae</taxon>
        <taxon>Papilionoideae</taxon>
        <taxon>50 kb inversion clade</taxon>
        <taxon>NPAAA clade</taxon>
        <taxon>indigoferoid/millettioid clade</taxon>
        <taxon>Phaseoleae</taxon>
        <taxon>Canavalia</taxon>
    </lineage>
</organism>
<evidence type="ECO:0000256" key="1">
    <source>
        <dbReference type="SAM" id="MobiDB-lite"/>
    </source>
</evidence>
<evidence type="ECO:0000313" key="3">
    <source>
        <dbReference type="Proteomes" id="UP001367508"/>
    </source>
</evidence>
<reference evidence="2 3" key="1">
    <citation type="submission" date="2024-01" db="EMBL/GenBank/DDBJ databases">
        <title>The genomes of 5 underutilized Papilionoideae crops provide insights into root nodulation and disease resistanc.</title>
        <authorList>
            <person name="Jiang F."/>
        </authorList>
    </citation>
    <scope>NUCLEOTIDE SEQUENCE [LARGE SCALE GENOMIC DNA]</scope>
    <source>
        <strain evidence="2">LVBAO_FW01</strain>
        <tissue evidence="2">Leaves</tissue>
    </source>
</reference>
<sequence length="71" mass="8021">MTFLAPTMLSVLTYWKSLRIQPKAHLELGLTSSPIDNDDEKPKRSESEHGNGSNNEKRKTLITFPIPQPTN</sequence>
<keyword evidence="3" id="KW-1185">Reference proteome</keyword>
<dbReference type="Proteomes" id="UP001367508">
    <property type="component" value="Unassembled WGS sequence"/>
</dbReference>
<accession>A0AAN9Q7Y0</accession>